<dbReference type="Proteomes" id="UP000029644">
    <property type="component" value="Unassembled WGS sequence"/>
</dbReference>
<sequence length="56" mass="6289">MTYQKKYLPLILGVAIAAGIFIGGKLSFSGSSDRVFTKNSKKEKLNRLIDYIDYDT</sequence>
<accession>A0A090V7I9</accession>
<gene>
    <name evidence="2" type="ORF">JCM19300_3783</name>
</gene>
<dbReference type="GO" id="GO:0008233">
    <property type="term" value="F:peptidase activity"/>
    <property type="evidence" value="ECO:0007669"/>
    <property type="project" value="UniProtKB-KW"/>
</dbReference>
<keyword evidence="2" id="KW-0645">Protease</keyword>
<evidence type="ECO:0000313" key="3">
    <source>
        <dbReference type="Proteomes" id="UP000029644"/>
    </source>
</evidence>
<keyword evidence="1" id="KW-1133">Transmembrane helix</keyword>
<protein>
    <submittedName>
        <fullName evidence="2">Carboxy-terminal processing protease</fullName>
    </submittedName>
</protein>
<comment type="caution">
    <text evidence="2">The sequence shown here is derived from an EMBL/GenBank/DDBJ whole genome shotgun (WGS) entry which is preliminary data.</text>
</comment>
<name>A0A090V7I9_9FLAO</name>
<proteinExistence type="predicted"/>
<reference evidence="2 3" key="1">
    <citation type="journal article" date="2014" name="Genome Announc.">
        <title>Draft Genome Sequences of Marine Flavobacterium Algibacter lectus Strains SS8 and NR4.</title>
        <authorList>
            <person name="Takatani N."/>
            <person name="Nakanishi M."/>
            <person name="Meirelles P."/>
            <person name="Mino S."/>
            <person name="Suda W."/>
            <person name="Oshima K."/>
            <person name="Hattori M."/>
            <person name="Ohkuma M."/>
            <person name="Hosokawa M."/>
            <person name="Miyashita K."/>
            <person name="Thompson F.L."/>
            <person name="Niwa A."/>
            <person name="Sawabe T."/>
            <person name="Sawabe T."/>
        </authorList>
    </citation>
    <scope>NUCLEOTIDE SEQUENCE [LARGE SCALE GENOMIC DNA]</scope>
    <source>
        <strain evidence="2 3">JCM 19300</strain>
    </source>
</reference>
<keyword evidence="2" id="KW-0378">Hydrolase</keyword>
<keyword evidence="1" id="KW-0812">Transmembrane</keyword>
<dbReference type="GO" id="GO:0006508">
    <property type="term" value="P:proteolysis"/>
    <property type="evidence" value="ECO:0007669"/>
    <property type="project" value="UniProtKB-KW"/>
</dbReference>
<organism evidence="2 3">
    <name type="scientific">Algibacter lectus</name>
    <dbReference type="NCBI Taxonomy" id="221126"/>
    <lineage>
        <taxon>Bacteria</taxon>
        <taxon>Pseudomonadati</taxon>
        <taxon>Bacteroidota</taxon>
        <taxon>Flavobacteriia</taxon>
        <taxon>Flavobacteriales</taxon>
        <taxon>Flavobacteriaceae</taxon>
        <taxon>Algibacter</taxon>
    </lineage>
</organism>
<dbReference type="AlphaFoldDB" id="A0A090V7I9"/>
<feature type="transmembrane region" description="Helical" evidence="1">
    <location>
        <begin position="7"/>
        <end position="28"/>
    </location>
</feature>
<dbReference type="EMBL" id="BBNQ01000001">
    <property type="protein sequence ID" value="GAL60845.1"/>
    <property type="molecule type" value="Genomic_DNA"/>
</dbReference>
<keyword evidence="1" id="KW-0472">Membrane</keyword>
<evidence type="ECO:0000313" key="2">
    <source>
        <dbReference type="EMBL" id="GAL60845.1"/>
    </source>
</evidence>
<evidence type="ECO:0000256" key="1">
    <source>
        <dbReference type="SAM" id="Phobius"/>
    </source>
</evidence>